<keyword evidence="1" id="KW-0472">Membrane</keyword>
<protein>
    <submittedName>
        <fullName evidence="2">Uncharacterized protein</fullName>
    </submittedName>
</protein>
<dbReference type="EMBL" id="OX465078">
    <property type="protein sequence ID" value="CAI9270747.1"/>
    <property type="molecule type" value="Genomic_DNA"/>
</dbReference>
<proteinExistence type="predicted"/>
<reference evidence="2" key="1">
    <citation type="submission" date="2023-04" db="EMBL/GenBank/DDBJ databases">
        <authorList>
            <person name="Vijverberg K."/>
            <person name="Xiong W."/>
            <person name="Schranz E."/>
        </authorList>
    </citation>
    <scope>NUCLEOTIDE SEQUENCE</scope>
</reference>
<name>A0AA35VXZ9_LACSI</name>
<sequence>MSAPPPLSPESINSWEFLNLNNLHTIVCDCGDKIVASQIEMQRLKDQLGKDFIMCRVDHISLQYKLEYHNRQLKAIVVVMGSVMVAMFGMMVVLGYEHNIIPMVFMQP</sequence>
<keyword evidence="3" id="KW-1185">Reference proteome</keyword>
<evidence type="ECO:0000313" key="3">
    <source>
        <dbReference type="Proteomes" id="UP001177003"/>
    </source>
</evidence>
<evidence type="ECO:0000313" key="2">
    <source>
        <dbReference type="EMBL" id="CAI9270747.1"/>
    </source>
</evidence>
<gene>
    <name evidence="2" type="ORF">LSALG_LOCUS11045</name>
</gene>
<dbReference type="Proteomes" id="UP001177003">
    <property type="component" value="Chromosome 2"/>
</dbReference>
<keyword evidence="1" id="KW-1133">Transmembrane helix</keyword>
<evidence type="ECO:0000256" key="1">
    <source>
        <dbReference type="SAM" id="Phobius"/>
    </source>
</evidence>
<organism evidence="2 3">
    <name type="scientific">Lactuca saligna</name>
    <name type="common">Willowleaf lettuce</name>
    <dbReference type="NCBI Taxonomy" id="75948"/>
    <lineage>
        <taxon>Eukaryota</taxon>
        <taxon>Viridiplantae</taxon>
        <taxon>Streptophyta</taxon>
        <taxon>Embryophyta</taxon>
        <taxon>Tracheophyta</taxon>
        <taxon>Spermatophyta</taxon>
        <taxon>Magnoliopsida</taxon>
        <taxon>eudicotyledons</taxon>
        <taxon>Gunneridae</taxon>
        <taxon>Pentapetalae</taxon>
        <taxon>asterids</taxon>
        <taxon>campanulids</taxon>
        <taxon>Asterales</taxon>
        <taxon>Asteraceae</taxon>
        <taxon>Cichorioideae</taxon>
        <taxon>Cichorieae</taxon>
        <taxon>Lactucinae</taxon>
        <taxon>Lactuca</taxon>
    </lineage>
</organism>
<feature type="transmembrane region" description="Helical" evidence="1">
    <location>
        <begin position="75"/>
        <end position="96"/>
    </location>
</feature>
<accession>A0AA35VXZ9</accession>
<keyword evidence="1" id="KW-0812">Transmembrane</keyword>
<dbReference type="AlphaFoldDB" id="A0AA35VXZ9"/>